<comment type="caution">
    <text evidence="1">The sequence shown here is derived from an EMBL/GenBank/DDBJ whole genome shotgun (WGS) entry which is preliminary data.</text>
</comment>
<dbReference type="RefSeq" id="WP_156640720.1">
    <property type="nucleotide sequence ID" value="NZ_WOXT01000001.1"/>
</dbReference>
<proteinExistence type="predicted"/>
<name>A0A7C9HLH1_9GAMM</name>
<gene>
    <name evidence="1" type="ORF">GN331_04860</name>
</gene>
<dbReference type="EMBL" id="WOXT01000001">
    <property type="protein sequence ID" value="MUV13536.1"/>
    <property type="molecule type" value="Genomic_DNA"/>
</dbReference>
<organism evidence="1 2">
    <name type="scientific">Noviluteimonas gilva</name>
    <dbReference type="NCBI Taxonomy" id="2682097"/>
    <lineage>
        <taxon>Bacteria</taxon>
        <taxon>Pseudomonadati</taxon>
        <taxon>Pseudomonadota</taxon>
        <taxon>Gammaproteobacteria</taxon>
        <taxon>Lysobacterales</taxon>
        <taxon>Lysobacteraceae</taxon>
        <taxon>Noviluteimonas</taxon>
    </lineage>
</organism>
<accession>A0A7C9HLH1</accession>
<dbReference type="AlphaFoldDB" id="A0A7C9HLH1"/>
<protein>
    <submittedName>
        <fullName evidence="1">Uncharacterized protein</fullName>
    </submittedName>
</protein>
<keyword evidence="2" id="KW-1185">Reference proteome</keyword>
<evidence type="ECO:0000313" key="2">
    <source>
        <dbReference type="Proteomes" id="UP000479692"/>
    </source>
</evidence>
<reference evidence="1 2" key="1">
    <citation type="submission" date="2019-12" db="EMBL/GenBank/DDBJ databases">
        <authorList>
            <person name="Xu J."/>
        </authorList>
    </citation>
    <scope>NUCLEOTIDE SEQUENCE [LARGE SCALE GENOMIC DNA]</scope>
    <source>
        <strain evidence="1 2">HX-5-24</strain>
    </source>
</reference>
<evidence type="ECO:0000313" key="1">
    <source>
        <dbReference type="EMBL" id="MUV13536.1"/>
    </source>
</evidence>
<sequence>MSAHSQGPWTLRDSEIPEWQNPLQIEDVHGLCVVSLERGRLHDAESNARLIAAAPEMLDALVAVVEGGADSVGGIDLHTLIAKATQP</sequence>
<dbReference type="Proteomes" id="UP000479692">
    <property type="component" value="Unassembled WGS sequence"/>
</dbReference>